<organism evidence="1 2">
    <name type="scientific">Rhodothalassium salexigens DSM 2132</name>
    <dbReference type="NCBI Taxonomy" id="1188247"/>
    <lineage>
        <taxon>Bacteria</taxon>
        <taxon>Pseudomonadati</taxon>
        <taxon>Pseudomonadota</taxon>
        <taxon>Alphaproteobacteria</taxon>
        <taxon>Rhodothalassiales</taxon>
        <taxon>Rhodothalassiaceae</taxon>
        <taxon>Rhodothalassium</taxon>
    </lineage>
</organism>
<dbReference type="AlphaFoldDB" id="A0A4R2PPQ2"/>
<evidence type="ECO:0000313" key="1">
    <source>
        <dbReference type="EMBL" id="TCP37627.1"/>
    </source>
</evidence>
<dbReference type="InParanoid" id="A0A4R2PPQ2"/>
<dbReference type="Proteomes" id="UP000295399">
    <property type="component" value="Unassembled WGS sequence"/>
</dbReference>
<keyword evidence="2" id="KW-1185">Reference proteome</keyword>
<comment type="caution">
    <text evidence="1">The sequence shown here is derived from an EMBL/GenBank/DDBJ whole genome shotgun (WGS) entry which is preliminary data.</text>
</comment>
<dbReference type="RefSeq" id="WP_132707207.1">
    <property type="nucleotide sequence ID" value="NZ_JACIGF010000002.1"/>
</dbReference>
<dbReference type="EMBL" id="SLXO01000002">
    <property type="protein sequence ID" value="TCP37627.1"/>
    <property type="molecule type" value="Genomic_DNA"/>
</dbReference>
<dbReference type="OrthoDB" id="7340718at2"/>
<reference evidence="1 2" key="1">
    <citation type="submission" date="2019-03" db="EMBL/GenBank/DDBJ databases">
        <title>Genomic Encyclopedia of Type Strains, Phase IV (KMG-IV): sequencing the most valuable type-strain genomes for metagenomic binning, comparative biology and taxonomic classification.</title>
        <authorList>
            <person name="Goeker M."/>
        </authorList>
    </citation>
    <scope>NUCLEOTIDE SEQUENCE [LARGE SCALE GENOMIC DNA]</scope>
    <source>
        <strain evidence="1 2">DSM 2132</strain>
    </source>
</reference>
<accession>A0A4R2PPQ2</accession>
<gene>
    <name evidence="1" type="ORF">EV659_10231</name>
</gene>
<proteinExistence type="predicted"/>
<protein>
    <submittedName>
        <fullName evidence="1">Uncharacterized protein</fullName>
    </submittedName>
</protein>
<name>A0A4R2PPQ2_RHOSA</name>
<sequence>MSADPAAGRSAADPLVHAVTAHWDEAVDPAIRVAARRLAERYPGTAAVVFYGSCRRTGRIDGQMLDFYVLVDAMGAALPGRRGQALGARLVPPNVYYFESDETGRTVRAKVAVMTLAAFAARCRARGWDTSIWARFCQPCQPVWLRDEAARATLAQACATAVCTMLAETMALAAERSAAALWSNAFTWSYGAEFRAERPGWRMAFYEQDRAYYDRITPPALDRLGADAMAAARARRRWRRRAVTGRLLGIARLMKAAATFDGGLDYLAWKLERHSGVAVEITPAMRRRPLRAGVRLFIRLRRRGAFR</sequence>
<evidence type="ECO:0000313" key="2">
    <source>
        <dbReference type="Proteomes" id="UP000295399"/>
    </source>
</evidence>